<evidence type="ECO:0000256" key="1">
    <source>
        <dbReference type="SAM" id="Phobius"/>
    </source>
</evidence>
<feature type="transmembrane region" description="Helical" evidence="1">
    <location>
        <begin position="861"/>
        <end position="881"/>
    </location>
</feature>
<comment type="caution">
    <text evidence="2">The sequence shown here is derived from an EMBL/GenBank/DDBJ whole genome shotgun (WGS) entry which is preliminary data.</text>
</comment>
<dbReference type="SUPFAM" id="SSF82866">
    <property type="entry name" value="Multidrug efflux transporter AcrB transmembrane domain"/>
    <property type="match status" value="2"/>
</dbReference>
<dbReference type="Pfam" id="PF00873">
    <property type="entry name" value="ACR_tran"/>
    <property type="match status" value="1"/>
</dbReference>
<feature type="transmembrane region" description="Helical" evidence="1">
    <location>
        <begin position="835"/>
        <end position="854"/>
    </location>
</feature>
<dbReference type="InterPro" id="IPR027463">
    <property type="entry name" value="AcrB_DN_DC_subdom"/>
</dbReference>
<dbReference type="Proteomes" id="UP000282076">
    <property type="component" value="Unassembled WGS sequence"/>
</dbReference>
<feature type="transmembrane region" description="Helical" evidence="1">
    <location>
        <begin position="354"/>
        <end position="375"/>
    </location>
</feature>
<reference evidence="2 3" key="1">
    <citation type="submission" date="2018-10" db="EMBL/GenBank/DDBJ databases">
        <title>Cohnella sp. M2MS4P-1, whole genome shotgun sequence.</title>
        <authorList>
            <person name="Tuo L."/>
        </authorList>
    </citation>
    <scope>NUCLEOTIDE SEQUENCE [LARGE SCALE GENOMIC DNA]</scope>
    <source>
        <strain evidence="2 3">M2MS4P-1</strain>
    </source>
</reference>
<dbReference type="Gene3D" id="3.30.70.1440">
    <property type="entry name" value="Multidrug efflux transporter AcrB pore domain"/>
    <property type="match status" value="1"/>
</dbReference>
<dbReference type="GO" id="GO:0042910">
    <property type="term" value="F:xenobiotic transmembrane transporter activity"/>
    <property type="evidence" value="ECO:0007669"/>
    <property type="project" value="TreeGrafter"/>
</dbReference>
<keyword evidence="1" id="KW-0472">Membrane</keyword>
<feature type="transmembrane region" description="Helical" evidence="1">
    <location>
        <begin position="426"/>
        <end position="446"/>
    </location>
</feature>
<keyword evidence="3" id="KW-1185">Reference proteome</keyword>
<accession>A0A494XUV9</accession>
<dbReference type="Gene3D" id="3.30.70.1320">
    <property type="entry name" value="Multidrug efflux transporter AcrB pore domain like"/>
    <property type="match status" value="1"/>
</dbReference>
<dbReference type="RefSeq" id="WP_120978041.1">
    <property type="nucleotide sequence ID" value="NZ_RBZM01000007.1"/>
</dbReference>
<dbReference type="EMBL" id="RBZM01000007">
    <property type="protein sequence ID" value="RKP51343.1"/>
    <property type="molecule type" value="Genomic_DNA"/>
</dbReference>
<dbReference type="SUPFAM" id="SSF82714">
    <property type="entry name" value="Multidrug efflux transporter AcrB TolC docking domain, DN and DC subdomains"/>
    <property type="match status" value="2"/>
</dbReference>
<dbReference type="PRINTS" id="PR00702">
    <property type="entry name" value="ACRIFLAVINRP"/>
</dbReference>
<dbReference type="PANTHER" id="PTHR32063:SF0">
    <property type="entry name" value="SWARMING MOTILITY PROTEIN SWRC"/>
    <property type="match status" value="1"/>
</dbReference>
<evidence type="ECO:0000313" key="3">
    <source>
        <dbReference type="Proteomes" id="UP000282076"/>
    </source>
</evidence>
<dbReference type="Gene3D" id="3.30.2090.10">
    <property type="entry name" value="Multidrug efflux transporter AcrB TolC docking domain, DN and DC subdomains"/>
    <property type="match status" value="2"/>
</dbReference>
<keyword evidence="1" id="KW-1133">Transmembrane helix</keyword>
<feature type="transmembrane region" description="Helical" evidence="1">
    <location>
        <begin position="887"/>
        <end position="908"/>
    </location>
</feature>
<feature type="transmembrane region" description="Helical" evidence="1">
    <location>
        <begin position="936"/>
        <end position="960"/>
    </location>
</feature>
<name>A0A494XUV9_9BACL</name>
<evidence type="ECO:0000313" key="2">
    <source>
        <dbReference type="EMBL" id="RKP51343.1"/>
    </source>
</evidence>
<organism evidence="2 3">
    <name type="scientific">Cohnella endophytica</name>
    <dbReference type="NCBI Taxonomy" id="2419778"/>
    <lineage>
        <taxon>Bacteria</taxon>
        <taxon>Bacillati</taxon>
        <taxon>Bacillota</taxon>
        <taxon>Bacilli</taxon>
        <taxon>Bacillales</taxon>
        <taxon>Paenibacillaceae</taxon>
        <taxon>Cohnella</taxon>
    </lineage>
</organism>
<dbReference type="PANTHER" id="PTHR32063">
    <property type="match status" value="1"/>
</dbReference>
<sequence>MQFFTKFSLRNPVAIVLLVILVAVGGMYAATQFKQEQQPEIAFPGIMVSAQYPGAAPNEVMNQVTLPLEKVLKNVEGVKNVTSQSANGISMLQLEFSFNDDMKKKQEVVKQAIGDVQLPQNAQKPEVRYFSTTNQPIMYTSIAARDGTTQEQLNEIVKTKLIPKLQAIEGVTNVEATGLKDDGVYIRLDAPKMAAKGITYEQVISTLQANNLSLPLGEATLNDNRLPVFVQGDLTTLDQLKSWALTPAGDVKLSDIAQVEQGKPLDIISLTNGGPSVTLNIVKSSSANTVEVANKVTQAYADAEKDGQVQTLVMYNRATDVKESVNSLAREGALGALFASILILFFLRNIRATLIAIVSIPLSMLIAMICLKTFTDVTLNIMTLGGLAVATGRVVDDSIVVIENIVRRMRGEKIGKELIQSATAEVGRAITSSTLTTVAVFAPLGLLQGMIGGYFKPFALTVGFALVSSLLVALTVVPLMAWALMKNAKLKEAKPSAMSRGYKRVLRWSLGHKAIVIIVAVLLFAGSLVPIFAGKVGVVLLPQSDYKYMFANLTMPKGTAIDAVKKEADRLDAIIRQNKDVENTNVTVGGGMTGGGVTNGAEWFIGLRSEADLDRFTEEIGPLVKVPEGSDFSLIKDDMSGGGTVAITVTGSSAADIRTATEQITETVRGIKGIDHISNNLQDGTKGIAIEVRQKDAAKVGLSAMQAGMILRPFLAETNAGRIGDGTKASDLYLSLNGTSIASIEDIGNLKLHTPMGTDVLVKDIADVKMTQLPSTLQFKNGSEFATVSAQITDKEASKVNASLEKALKELKLPAGIEYKMGGSDEEIGQMMSDMLMAMLVAIGMVYIVMVIAFREGRAPLAVLFSLPFALIGGLAGTLAAGEPVSVSSMIGFLMLIGIVVTNAIVLIERVQQQIEHGLTIREALIEAGGTRLRPILMTAIATICALMPLAMGLGGGSIISSGLAVVVIGGLTSSTLLTLVVVPVMYELLYYRKSRKQRKAIAGATAASEAAA</sequence>
<feature type="transmembrane region" description="Helical" evidence="1">
    <location>
        <begin position="458"/>
        <end position="484"/>
    </location>
</feature>
<feature type="transmembrane region" description="Helical" evidence="1">
    <location>
        <begin position="966"/>
        <end position="990"/>
    </location>
</feature>
<dbReference type="SUPFAM" id="SSF82693">
    <property type="entry name" value="Multidrug efflux transporter AcrB pore domain, PN1, PN2, PC1 and PC2 subdomains"/>
    <property type="match status" value="3"/>
</dbReference>
<dbReference type="GO" id="GO:0005886">
    <property type="term" value="C:plasma membrane"/>
    <property type="evidence" value="ECO:0007669"/>
    <property type="project" value="TreeGrafter"/>
</dbReference>
<gene>
    <name evidence="2" type="ORF">D7Z26_16210</name>
</gene>
<dbReference type="Gene3D" id="3.30.70.1430">
    <property type="entry name" value="Multidrug efflux transporter AcrB pore domain"/>
    <property type="match status" value="2"/>
</dbReference>
<feature type="transmembrane region" description="Helical" evidence="1">
    <location>
        <begin position="505"/>
        <end position="533"/>
    </location>
</feature>
<proteinExistence type="predicted"/>
<dbReference type="AlphaFoldDB" id="A0A494XUV9"/>
<keyword evidence="1" id="KW-0812">Transmembrane</keyword>
<dbReference type="OrthoDB" id="9757876at2"/>
<dbReference type="Gene3D" id="1.20.1640.10">
    <property type="entry name" value="Multidrug efflux transporter AcrB transmembrane domain"/>
    <property type="match status" value="2"/>
</dbReference>
<dbReference type="InterPro" id="IPR001036">
    <property type="entry name" value="Acrflvin-R"/>
</dbReference>
<protein>
    <submittedName>
        <fullName evidence="2">Efflux RND transporter permease subunit</fullName>
    </submittedName>
</protein>